<proteinExistence type="inferred from homology"/>
<comment type="caution">
    <text evidence="6">The sequence shown here is derived from an EMBL/GenBank/DDBJ whole genome shotgun (WGS) entry which is preliminary data.</text>
</comment>
<feature type="binding site" evidence="2">
    <location>
        <position position="206"/>
    </location>
    <ligand>
        <name>UDP-N-acetyl-alpha-D-muramoyl-L-alanyl-D-glutamate</name>
        <dbReference type="ChEBI" id="CHEBI:83900"/>
    </ligand>
</feature>
<feature type="domain" description="Mur ligase C-terminal" evidence="4">
    <location>
        <begin position="368"/>
        <end position="497"/>
    </location>
</feature>
<dbReference type="Gene3D" id="3.40.1390.10">
    <property type="entry name" value="MurE/MurF, N-terminal domain"/>
    <property type="match status" value="1"/>
</dbReference>
<keyword evidence="2" id="KW-0963">Cytoplasm</keyword>
<evidence type="ECO:0000256" key="2">
    <source>
        <dbReference type="HAMAP-Rule" id="MF_00208"/>
    </source>
</evidence>
<dbReference type="InterPro" id="IPR035911">
    <property type="entry name" value="MurE/MurF_N"/>
</dbReference>
<dbReference type="PANTHER" id="PTHR23135:SF4">
    <property type="entry name" value="UDP-N-ACETYLMURAMOYL-L-ALANYL-D-GLUTAMATE--2,6-DIAMINOPIMELATE LIGASE MURE HOMOLOG, CHLOROPLASTIC"/>
    <property type="match status" value="1"/>
</dbReference>
<evidence type="ECO:0000259" key="5">
    <source>
        <dbReference type="Pfam" id="PF08245"/>
    </source>
</evidence>
<comment type="pathway">
    <text evidence="2 3">Cell wall biogenesis; peptidoglycan biosynthesis.</text>
</comment>
<dbReference type="Proteomes" id="UP000297834">
    <property type="component" value="Unassembled WGS sequence"/>
</dbReference>
<dbReference type="EC" id="6.3.2.13" evidence="2"/>
<feature type="binding site" evidence="2">
    <location>
        <position position="39"/>
    </location>
    <ligand>
        <name>UDP-N-acetyl-alpha-D-muramoyl-L-alanyl-D-glutamate</name>
        <dbReference type="ChEBI" id="CHEBI:83900"/>
    </ligand>
</feature>
<reference evidence="6 7" key="1">
    <citation type="submission" date="2019-03" db="EMBL/GenBank/DDBJ databases">
        <title>Alkanindiges illinoisensis: a potential pathogenic isolated from ascites of a gastric cancer patient with abdominal metastasis.</title>
        <authorList>
            <person name="Hu X."/>
            <person name="Yang B."/>
            <person name="Yan X."/>
            <person name="Lin L."/>
            <person name="Zhao H."/>
            <person name="Zhou F."/>
            <person name="Su B."/>
            <person name="Chen J."/>
            <person name="Rui Y."/>
            <person name="Wang Q."/>
            <person name="Zheng L."/>
        </authorList>
    </citation>
    <scope>NUCLEOTIDE SEQUENCE [LARGE SCALE GENOMIC DNA]</scope>
    <source>
        <strain evidence="6 7">NFYY 23406</strain>
    </source>
</reference>
<keyword evidence="2 3" id="KW-0131">Cell cycle</keyword>
<dbReference type="UniPathway" id="UPA00219"/>
<dbReference type="GO" id="GO:0008765">
    <property type="term" value="F:UDP-N-acetylmuramoylalanyl-D-glutamate-2,6-diaminopimelate ligase activity"/>
    <property type="evidence" value="ECO:0007669"/>
    <property type="project" value="UniProtKB-UniRule"/>
</dbReference>
<dbReference type="HAMAP" id="MF_00208">
    <property type="entry name" value="MurE"/>
    <property type="match status" value="1"/>
</dbReference>
<keyword evidence="2 3" id="KW-0132">Cell division</keyword>
<dbReference type="GO" id="GO:0071555">
    <property type="term" value="P:cell wall organization"/>
    <property type="evidence" value="ECO:0007669"/>
    <property type="project" value="UniProtKB-KW"/>
</dbReference>
<dbReference type="OrthoDB" id="9800958at2"/>
<keyword evidence="2 3" id="KW-0573">Peptidoglycan synthesis</keyword>
<dbReference type="GO" id="GO:0000287">
    <property type="term" value="F:magnesium ion binding"/>
    <property type="evidence" value="ECO:0007669"/>
    <property type="project" value="UniProtKB-UniRule"/>
</dbReference>
<dbReference type="STRING" id="1120977.GCA_000619845_02048"/>
<feature type="binding site" evidence="2">
    <location>
        <position position="418"/>
    </location>
    <ligand>
        <name>meso-2,6-diaminopimelate</name>
        <dbReference type="ChEBI" id="CHEBI:57791"/>
    </ligand>
</feature>
<organism evidence="6 7">
    <name type="scientific">Alkanindiges illinoisensis</name>
    <dbReference type="NCBI Taxonomy" id="197183"/>
    <lineage>
        <taxon>Bacteria</taxon>
        <taxon>Pseudomonadati</taxon>
        <taxon>Pseudomonadota</taxon>
        <taxon>Gammaproteobacteria</taxon>
        <taxon>Moraxellales</taxon>
        <taxon>Moraxellaceae</taxon>
        <taxon>Alkanindiges</taxon>
    </lineage>
</organism>
<comment type="subcellular location">
    <subcellularLocation>
        <location evidence="2 3">Cytoplasm</location>
    </subcellularLocation>
</comment>
<dbReference type="SUPFAM" id="SSF63418">
    <property type="entry name" value="MurE/MurF N-terminal domain"/>
    <property type="match status" value="1"/>
</dbReference>
<keyword evidence="2 3" id="KW-0133">Cell shape</keyword>
<feature type="binding site" evidence="2">
    <location>
        <begin position="442"/>
        <end position="445"/>
    </location>
    <ligand>
        <name>meso-2,6-diaminopimelate</name>
        <dbReference type="ChEBI" id="CHEBI:57791"/>
    </ligand>
</feature>
<comment type="catalytic activity">
    <reaction evidence="2">
        <text>UDP-N-acetyl-alpha-D-muramoyl-L-alanyl-D-glutamate + meso-2,6-diaminopimelate + ATP = UDP-N-acetyl-alpha-D-muramoyl-L-alanyl-gamma-D-glutamyl-meso-2,6-diaminopimelate + ADP + phosphate + H(+)</text>
        <dbReference type="Rhea" id="RHEA:23676"/>
        <dbReference type="ChEBI" id="CHEBI:15378"/>
        <dbReference type="ChEBI" id="CHEBI:30616"/>
        <dbReference type="ChEBI" id="CHEBI:43474"/>
        <dbReference type="ChEBI" id="CHEBI:57791"/>
        <dbReference type="ChEBI" id="CHEBI:83900"/>
        <dbReference type="ChEBI" id="CHEBI:83905"/>
        <dbReference type="ChEBI" id="CHEBI:456216"/>
        <dbReference type="EC" id="6.3.2.13"/>
    </reaction>
</comment>
<dbReference type="Gene3D" id="3.40.1190.10">
    <property type="entry name" value="Mur-like, catalytic domain"/>
    <property type="match status" value="1"/>
</dbReference>
<dbReference type="AlphaFoldDB" id="A0A4Y7XCV8"/>
<evidence type="ECO:0000313" key="6">
    <source>
        <dbReference type="EMBL" id="TEU27936.1"/>
    </source>
</evidence>
<comment type="similarity">
    <text evidence="1 2">Belongs to the MurCDEF family. MurE subfamily.</text>
</comment>
<accession>A0A4Y7XCV8</accession>
<feature type="binding site" evidence="2">
    <location>
        <begin position="131"/>
        <end position="137"/>
    </location>
    <ligand>
        <name>ATP</name>
        <dbReference type="ChEBI" id="CHEBI:30616"/>
    </ligand>
</feature>
<comment type="caution">
    <text evidence="2">Lacks conserved residue(s) required for the propagation of feature annotation.</text>
</comment>
<keyword evidence="2" id="KW-0460">Magnesium</keyword>
<keyword evidence="2" id="KW-0067">ATP-binding</keyword>
<keyword evidence="2 6" id="KW-0436">Ligase</keyword>
<dbReference type="NCBIfam" id="TIGR01085">
    <property type="entry name" value="murE"/>
    <property type="match status" value="1"/>
</dbReference>
<feature type="binding site" evidence="2">
    <location>
        <begin position="173"/>
        <end position="174"/>
    </location>
    <ligand>
        <name>UDP-N-acetyl-alpha-D-muramoyl-L-alanyl-D-glutamate</name>
        <dbReference type="ChEBI" id="CHEBI:83900"/>
    </ligand>
</feature>
<feature type="binding site" evidence="2">
    <location>
        <position position="495"/>
    </location>
    <ligand>
        <name>meso-2,6-diaminopimelate</name>
        <dbReference type="ChEBI" id="CHEBI:57791"/>
    </ligand>
</feature>
<dbReference type="Pfam" id="PF08245">
    <property type="entry name" value="Mur_ligase_M"/>
    <property type="match status" value="1"/>
</dbReference>
<comment type="function">
    <text evidence="2">Catalyzes the addition of meso-diaminopimelic acid to the nucleotide precursor UDP-N-acetylmuramoyl-L-alanyl-D-glutamate (UMAG) in the biosynthesis of bacterial cell-wall peptidoglycan.</text>
</comment>
<evidence type="ECO:0000313" key="7">
    <source>
        <dbReference type="Proteomes" id="UP000297834"/>
    </source>
</evidence>
<keyword evidence="7" id="KW-1185">Reference proteome</keyword>
<dbReference type="EMBL" id="SNTY01000018">
    <property type="protein sequence ID" value="TEU27936.1"/>
    <property type="molecule type" value="Genomic_DNA"/>
</dbReference>
<feature type="binding site" evidence="2">
    <location>
        <position position="208"/>
    </location>
    <ligand>
        <name>UDP-N-acetyl-alpha-D-muramoyl-L-alanyl-D-glutamate</name>
        <dbReference type="ChEBI" id="CHEBI:83900"/>
    </ligand>
</feature>
<protein>
    <recommendedName>
        <fullName evidence="2">UDP-N-acetylmuramoyl-L-alanyl-D-glutamate--2,6-diaminopimelate ligase</fullName>
        <ecNumber evidence="2">6.3.2.13</ecNumber>
    </recommendedName>
    <alternativeName>
        <fullName evidence="2">Meso-A2pm-adding enzyme</fullName>
    </alternativeName>
    <alternativeName>
        <fullName evidence="2">Meso-diaminopimelate-adding enzyme</fullName>
    </alternativeName>
    <alternativeName>
        <fullName evidence="2">UDP-MurNAc-L-Ala-D-Glu:meso-diaminopimelate ligase</fullName>
    </alternativeName>
    <alternativeName>
        <fullName evidence="2">UDP-MurNAc-tripeptide synthetase</fullName>
    </alternativeName>
    <alternativeName>
        <fullName evidence="2">UDP-N-acetylmuramyl-tripeptide synthetase</fullName>
    </alternativeName>
</protein>
<evidence type="ECO:0000259" key="4">
    <source>
        <dbReference type="Pfam" id="PF02875"/>
    </source>
</evidence>
<keyword evidence="2" id="KW-0547">Nucleotide-binding</keyword>
<name>A0A4Y7XCV8_9GAMM</name>
<feature type="binding site" evidence="2">
    <location>
        <position position="37"/>
    </location>
    <ligand>
        <name>UDP-N-acetyl-alpha-D-muramoyl-L-alanyl-D-glutamate</name>
        <dbReference type="ChEBI" id="CHEBI:83900"/>
    </ligand>
</feature>
<dbReference type="GO" id="GO:0009252">
    <property type="term" value="P:peptidoglycan biosynthetic process"/>
    <property type="evidence" value="ECO:0007669"/>
    <property type="project" value="UniProtKB-UniRule"/>
</dbReference>
<dbReference type="RefSeq" id="WP_134244044.1">
    <property type="nucleotide sequence ID" value="NZ_SNTY01000018.1"/>
</dbReference>
<sequence>MLEPNLAVVSSPCSLGQLWPEYADNHWPTQPINNLVLDSRSVKKGDVFFALQGTAQAARMAEFIQSALTQGAMAVFSEVAINQFDDEFVGQFENQPVFFIEDLRQWIGILAQRWLQHQQTVTLPRIAAVTGTNGKTTVTRLLAELLYQADFKSSVMGTTGNGILPNIEPSTHTTVDAIHLQQQLHRFGEQGAQYACLEASSHGLDQGRLAGTPIEVAIFTNLTRDHLDYHGTLQHYAAAKAKLFAFPSLKYIVLNADDAASAIMQDAAVQAGHGNAQDAGQGSGQGAMIWTYSLKDSTADFYVRHVQYSLSGAALALSTPHGECTLHSPLLGHFNVANLLAAMAGALAFGLSLAQIQQFVPLLQGAPGRMQVVQDQQRLFVVDYAHTPDALTQVLASLKHHVTNEGQLWAVFGCGGDRDRGKRPLMTQAALALADQVLLTADNPRSEAVEQILDDMLAGIDEQQRQKLQIEADRRLAIRFVVAEAKPQDIVVIAGKGHENYQEIDGVRHWFDDVVELRAALGLKGASSTGYPA</sequence>
<feature type="domain" description="Mur ligase central" evidence="5">
    <location>
        <begin position="129"/>
        <end position="344"/>
    </location>
</feature>
<dbReference type="InterPro" id="IPR036615">
    <property type="entry name" value="Mur_ligase_C_dom_sf"/>
</dbReference>
<dbReference type="SUPFAM" id="SSF53623">
    <property type="entry name" value="MurD-like peptide ligases, catalytic domain"/>
    <property type="match status" value="1"/>
</dbReference>
<dbReference type="GO" id="GO:0005737">
    <property type="term" value="C:cytoplasm"/>
    <property type="evidence" value="ECO:0007669"/>
    <property type="project" value="UniProtKB-SubCell"/>
</dbReference>
<comment type="cofactor">
    <cofactor evidence="2">
        <name>Mg(2+)</name>
        <dbReference type="ChEBI" id="CHEBI:18420"/>
    </cofactor>
</comment>
<dbReference type="GO" id="GO:0005524">
    <property type="term" value="F:ATP binding"/>
    <property type="evidence" value="ECO:0007669"/>
    <property type="project" value="UniProtKB-UniRule"/>
</dbReference>
<dbReference type="Gene3D" id="3.90.190.20">
    <property type="entry name" value="Mur ligase, C-terminal domain"/>
    <property type="match status" value="1"/>
</dbReference>
<keyword evidence="2 3" id="KW-0961">Cell wall biogenesis/degradation</keyword>
<dbReference type="InterPro" id="IPR013221">
    <property type="entry name" value="Mur_ligase_cen"/>
</dbReference>
<dbReference type="SUPFAM" id="SSF53244">
    <property type="entry name" value="MurD-like peptide ligases, peptide-binding domain"/>
    <property type="match status" value="1"/>
</dbReference>
<feature type="binding site" evidence="2">
    <location>
        <position position="200"/>
    </location>
    <ligand>
        <name>UDP-N-acetyl-alpha-D-muramoyl-L-alanyl-D-glutamate</name>
        <dbReference type="ChEBI" id="CHEBI:83900"/>
    </ligand>
</feature>
<feature type="binding site" evidence="2">
    <location>
        <position position="499"/>
    </location>
    <ligand>
        <name>meso-2,6-diaminopimelate</name>
        <dbReference type="ChEBI" id="CHEBI:57791"/>
    </ligand>
</feature>
<dbReference type="InterPro" id="IPR036565">
    <property type="entry name" value="Mur-like_cat_sf"/>
</dbReference>
<comment type="PTM">
    <text evidence="2">Carboxylation is probably crucial for Mg(2+) binding and, consequently, for the gamma-phosphate positioning of ATP.</text>
</comment>
<dbReference type="InterPro" id="IPR005761">
    <property type="entry name" value="UDP-N-AcMur-Glu-dNH2Pim_ligase"/>
</dbReference>
<evidence type="ECO:0000256" key="3">
    <source>
        <dbReference type="RuleBase" id="RU004135"/>
    </source>
</evidence>
<dbReference type="NCBIfam" id="NF001126">
    <property type="entry name" value="PRK00139.1-4"/>
    <property type="match status" value="1"/>
</dbReference>
<evidence type="ECO:0000256" key="1">
    <source>
        <dbReference type="ARBA" id="ARBA00005898"/>
    </source>
</evidence>
<dbReference type="PANTHER" id="PTHR23135">
    <property type="entry name" value="MUR LIGASE FAMILY MEMBER"/>
    <property type="match status" value="1"/>
</dbReference>
<feature type="modified residue" description="N6-carboxylysine" evidence="2">
    <location>
        <position position="240"/>
    </location>
</feature>
<dbReference type="InterPro" id="IPR004101">
    <property type="entry name" value="Mur_ligase_C"/>
</dbReference>
<dbReference type="GO" id="GO:0008360">
    <property type="term" value="P:regulation of cell shape"/>
    <property type="evidence" value="ECO:0007669"/>
    <property type="project" value="UniProtKB-KW"/>
</dbReference>
<gene>
    <name evidence="2" type="primary">murE</name>
    <name evidence="6" type="ORF">E2B99_05980</name>
</gene>
<feature type="short sequence motif" description="Meso-diaminopimelate recognition motif" evidence="2">
    <location>
        <begin position="442"/>
        <end position="445"/>
    </location>
</feature>
<dbReference type="Pfam" id="PF02875">
    <property type="entry name" value="Mur_ligase_C"/>
    <property type="match status" value="1"/>
</dbReference>
<dbReference type="GO" id="GO:0051301">
    <property type="term" value="P:cell division"/>
    <property type="evidence" value="ECO:0007669"/>
    <property type="project" value="UniProtKB-KW"/>
</dbReference>